<keyword evidence="1" id="KW-1133">Transmembrane helix</keyword>
<dbReference type="EMBL" id="FORX01000002">
    <property type="protein sequence ID" value="SFJ32723.1"/>
    <property type="molecule type" value="Genomic_DNA"/>
</dbReference>
<organism evidence="2 3">
    <name type="scientific">Desulfomicrobium apsheronum</name>
    <dbReference type="NCBI Taxonomy" id="52560"/>
    <lineage>
        <taxon>Bacteria</taxon>
        <taxon>Pseudomonadati</taxon>
        <taxon>Thermodesulfobacteriota</taxon>
        <taxon>Desulfovibrionia</taxon>
        <taxon>Desulfovibrionales</taxon>
        <taxon>Desulfomicrobiaceae</taxon>
        <taxon>Desulfomicrobium</taxon>
    </lineage>
</organism>
<dbReference type="Proteomes" id="UP000198635">
    <property type="component" value="Unassembled WGS sequence"/>
</dbReference>
<evidence type="ECO:0000313" key="3">
    <source>
        <dbReference type="Proteomes" id="UP000198635"/>
    </source>
</evidence>
<proteinExistence type="predicted"/>
<dbReference type="OrthoDB" id="5471519at2"/>
<protein>
    <submittedName>
        <fullName evidence="2">Uncharacterized protein</fullName>
    </submittedName>
</protein>
<evidence type="ECO:0000313" key="2">
    <source>
        <dbReference type="EMBL" id="SFJ32723.1"/>
    </source>
</evidence>
<evidence type="ECO:0000256" key="1">
    <source>
        <dbReference type="SAM" id="Phobius"/>
    </source>
</evidence>
<feature type="transmembrane region" description="Helical" evidence="1">
    <location>
        <begin position="15"/>
        <end position="36"/>
    </location>
</feature>
<keyword evidence="1" id="KW-0812">Transmembrane</keyword>
<feature type="transmembrane region" description="Helical" evidence="1">
    <location>
        <begin position="56"/>
        <end position="77"/>
    </location>
</feature>
<reference evidence="3" key="1">
    <citation type="submission" date="2016-10" db="EMBL/GenBank/DDBJ databases">
        <authorList>
            <person name="Varghese N."/>
            <person name="Submissions S."/>
        </authorList>
    </citation>
    <scope>NUCLEOTIDE SEQUENCE [LARGE SCALE GENOMIC DNA]</scope>
    <source>
        <strain evidence="3">DSM 5918</strain>
    </source>
</reference>
<sequence>MIPGPDAAYDRLLDVLGALFLLVVLAMLLERALALVFEYHWFRRLSARVPGLKTPIALLVCWFTCQHIRFDILAQLFSNAPGDSPATEIGVLITSAVVAGGSAAAITLFQGVLHFGRDARLGLMEANRAAIEAKTAEARLRVNRAEAASFRDSTTGFRAQGADDA</sequence>
<keyword evidence="3" id="KW-1185">Reference proteome</keyword>
<dbReference type="RefSeq" id="WP_092372770.1">
    <property type="nucleotide sequence ID" value="NZ_FORX01000002.1"/>
</dbReference>
<accession>A0A1I3QEY2</accession>
<name>A0A1I3QEY2_9BACT</name>
<gene>
    <name evidence="2" type="ORF">SAMN04488082_102316</name>
</gene>
<keyword evidence="1" id="KW-0472">Membrane</keyword>
<feature type="transmembrane region" description="Helical" evidence="1">
    <location>
        <begin position="89"/>
        <end position="113"/>
    </location>
</feature>
<dbReference type="AlphaFoldDB" id="A0A1I3QEY2"/>